<comment type="caution">
    <text evidence="1">The sequence shown here is derived from an EMBL/GenBank/DDBJ whole genome shotgun (WGS) entry which is preliminary data.</text>
</comment>
<dbReference type="Proteomes" id="UP001383192">
    <property type="component" value="Unassembled WGS sequence"/>
</dbReference>
<name>A0AAW0BS54_9AGAR</name>
<reference evidence="1 2" key="1">
    <citation type="submission" date="2024-01" db="EMBL/GenBank/DDBJ databases">
        <title>A draft genome for a cacao thread blight-causing isolate of Paramarasmius palmivorus.</title>
        <authorList>
            <person name="Baruah I.K."/>
            <person name="Bukari Y."/>
            <person name="Amoako-Attah I."/>
            <person name="Meinhardt L.W."/>
            <person name="Bailey B.A."/>
            <person name="Cohen S.P."/>
        </authorList>
    </citation>
    <scope>NUCLEOTIDE SEQUENCE [LARGE SCALE GENOMIC DNA]</scope>
    <source>
        <strain evidence="1 2">GH-12</strain>
    </source>
</reference>
<dbReference type="EMBL" id="JAYKXP010000081">
    <property type="protein sequence ID" value="KAK7029607.1"/>
    <property type="molecule type" value="Genomic_DNA"/>
</dbReference>
<dbReference type="AlphaFoldDB" id="A0AAW0BS54"/>
<dbReference type="SMART" id="SM01296">
    <property type="entry name" value="N2227"/>
    <property type="match status" value="1"/>
</dbReference>
<proteinExistence type="predicted"/>
<gene>
    <name evidence="1" type="ORF">VNI00_014484</name>
</gene>
<evidence type="ECO:0000313" key="1">
    <source>
        <dbReference type="EMBL" id="KAK7029607.1"/>
    </source>
</evidence>
<dbReference type="InterPro" id="IPR012901">
    <property type="entry name" value="CARME"/>
</dbReference>
<dbReference type="Gene3D" id="3.40.50.150">
    <property type="entry name" value="Vaccinia Virus protein VP39"/>
    <property type="match status" value="1"/>
</dbReference>
<dbReference type="PANTHER" id="PTHR12303:SF13">
    <property type="match status" value="1"/>
</dbReference>
<organism evidence="1 2">
    <name type="scientific">Paramarasmius palmivorus</name>
    <dbReference type="NCBI Taxonomy" id="297713"/>
    <lineage>
        <taxon>Eukaryota</taxon>
        <taxon>Fungi</taxon>
        <taxon>Dikarya</taxon>
        <taxon>Basidiomycota</taxon>
        <taxon>Agaricomycotina</taxon>
        <taxon>Agaricomycetes</taxon>
        <taxon>Agaricomycetidae</taxon>
        <taxon>Agaricales</taxon>
        <taxon>Marasmiineae</taxon>
        <taxon>Marasmiaceae</taxon>
        <taxon>Paramarasmius</taxon>
    </lineage>
</organism>
<sequence length="419" mass="47942">MDTILGSRLPDTDEEMHMVPGRVGFGSNVLAVNSEHSMDAVLACFLPLVIGYLVFRIFPSFSWAEIYSLLSSKRNAHLSRPFSVENAYHSYRRYRQLSNDQLSRMRNSYASIGRTHKRIGYDIGYPAKLNRLQETTEVNARVTDAIARLAEREFGHLNDQWLPEIDSGSISRVREALKHFVRDWSADGAEERDRIIQPILNVLRLVDADERAGKRVLVPGAGLGRLAWEISQLGFDTTANELSFFMNLAFRFLLAPETTKSPEQHVLHPFGYWFSHQRSNDALFRSIRFPDVVPRLDENLHLSEGDFLASSGQYDYIVTLFFIDTSLNILSTLEKIHSLLRPGGVWINLGPLLWCSGSQAKLELSLDEVWAAARAVGFTFEEGKQEECMRPRTVECEYTHDSNAMMRWIYRAEFWAARK</sequence>
<dbReference type="GO" id="GO:0008757">
    <property type="term" value="F:S-adenosylmethionine-dependent methyltransferase activity"/>
    <property type="evidence" value="ECO:0007669"/>
    <property type="project" value="InterPro"/>
</dbReference>
<evidence type="ECO:0008006" key="3">
    <source>
        <dbReference type="Google" id="ProtNLM"/>
    </source>
</evidence>
<dbReference type="SUPFAM" id="SSF53335">
    <property type="entry name" value="S-adenosyl-L-methionine-dependent methyltransferases"/>
    <property type="match status" value="1"/>
</dbReference>
<protein>
    <recommendedName>
        <fullName evidence="3">N2227-domain-containing protein</fullName>
    </recommendedName>
</protein>
<dbReference type="Pfam" id="PF07942">
    <property type="entry name" value="CARME"/>
    <property type="match status" value="1"/>
</dbReference>
<evidence type="ECO:0000313" key="2">
    <source>
        <dbReference type="Proteomes" id="UP001383192"/>
    </source>
</evidence>
<keyword evidence="2" id="KW-1185">Reference proteome</keyword>
<accession>A0AAW0BS54</accession>
<dbReference type="InterPro" id="IPR029063">
    <property type="entry name" value="SAM-dependent_MTases_sf"/>
</dbReference>
<dbReference type="PANTHER" id="PTHR12303">
    <property type="entry name" value="CARNOSINE N-METHYLTRANSFERASE"/>
    <property type="match status" value="1"/>
</dbReference>